<dbReference type="PANTHER" id="PTHR37474:SF1">
    <property type="entry name" value="2'-5' RNA LIGASE FAMILY PROTEIN"/>
    <property type="match status" value="1"/>
</dbReference>
<organism evidence="2">
    <name type="scientific">Neobodo designis</name>
    <name type="common">Flagellated protozoan</name>
    <name type="synonym">Bodo designis</name>
    <dbReference type="NCBI Taxonomy" id="312471"/>
    <lineage>
        <taxon>Eukaryota</taxon>
        <taxon>Discoba</taxon>
        <taxon>Euglenozoa</taxon>
        <taxon>Kinetoplastea</taxon>
        <taxon>Metakinetoplastina</taxon>
        <taxon>Neobodonida</taxon>
        <taxon>Neobodo</taxon>
    </lineage>
</organism>
<name>A0A7S1L090_NEODS</name>
<protein>
    <submittedName>
        <fullName evidence="2">Uncharacterized protein</fullName>
    </submittedName>
</protein>
<feature type="region of interest" description="Disordered" evidence="1">
    <location>
        <begin position="43"/>
        <end position="173"/>
    </location>
</feature>
<dbReference type="AlphaFoldDB" id="A0A7S1L090"/>
<accession>A0A7S1L090</accession>
<dbReference type="PANTHER" id="PTHR37474">
    <property type="entry name" value="RNA LIGASE/CYCLIC NUCLEOTIDE PHOSPHODIESTERASE"/>
    <property type="match status" value="1"/>
</dbReference>
<feature type="compositionally biased region" description="Low complexity" evidence="1">
    <location>
        <begin position="147"/>
        <end position="172"/>
    </location>
</feature>
<feature type="region of interest" description="Disordered" evidence="1">
    <location>
        <begin position="1"/>
        <end position="22"/>
    </location>
</feature>
<dbReference type="InterPro" id="IPR009097">
    <property type="entry name" value="Cyclic_Pdiesterase"/>
</dbReference>
<reference evidence="2" key="1">
    <citation type="submission" date="2021-01" db="EMBL/GenBank/DDBJ databases">
        <authorList>
            <person name="Corre E."/>
            <person name="Pelletier E."/>
            <person name="Niang G."/>
            <person name="Scheremetjew M."/>
            <person name="Finn R."/>
            <person name="Kale V."/>
            <person name="Holt S."/>
            <person name="Cochrane G."/>
            <person name="Meng A."/>
            <person name="Brown T."/>
            <person name="Cohen L."/>
        </authorList>
    </citation>
    <scope>NUCLEOTIDE SEQUENCE</scope>
    <source>
        <strain evidence="2">CCAP 1951/1</strain>
    </source>
</reference>
<dbReference type="EMBL" id="HBGF01001196">
    <property type="protein sequence ID" value="CAD9089157.1"/>
    <property type="molecule type" value="Transcribed_RNA"/>
</dbReference>
<dbReference type="Pfam" id="PF13563">
    <property type="entry name" value="2_5_RNA_ligase2"/>
    <property type="match status" value="1"/>
</dbReference>
<feature type="compositionally biased region" description="Basic and acidic residues" evidence="1">
    <location>
        <begin position="131"/>
        <end position="141"/>
    </location>
</feature>
<evidence type="ECO:0000256" key="1">
    <source>
        <dbReference type="SAM" id="MobiDB-lite"/>
    </source>
</evidence>
<dbReference type="SUPFAM" id="SSF55144">
    <property type="entry name" value="LigT-like"/>
    <property type="match status" value="2"/>
</dbReference>
<feature type="compositionally biased region" description="Gly residues" evidence="1">
    <location>
        <begin position="52"/>
        <end position="61"/>
    </location>
</feature>
<gene>
    <name evidence="2" type="ORF">NDES1114_LOCUS827</name>
</gene>
<sequence length="617" mass="64862">MSWWHNLPAEAKEAGSPSAAEKPPLVADHFLSRLFGKQAAPLGGFVLEGPKPAGGAGGGAGHLDPSALAPRPVPQLKAAGLLRKGEPKPGRTAHPPPRDALAAAADDDARDEHQLWGSRGETAPATLPAASERHASVRDLQSDDDASPAAPAAAVPSSAVPRPTAAATAVHPAPERVNEADFRWTVDDAGRNKAFFLEWRITDAALCAALAATQQRLQAAAGGNLVVLQSCAADNLHVTMNEWTMDSAADVARAMRLLRDEFSPRAVASRLAAQPPAVLKGIEHFNDRVFYVPVVGPGLDALSAIFRDAGDYLRGHGFKLKPVKGAGGGLVAHITLGKTRPTTGKARAIHAAIDSLGLRDKEIGRTPVSEIVFCVKRVQREATPPVLLTLPAALQGGSVPDPIPSVSAPAPAAAASDGPKVVASALVVMPAKSLWAPFVRIKRKHHQHMSRPPYPHLTLLPSCPPPTDRSFAATVRSSMARLAPFSAEFRTMTLFERPTSGTLFLAPEDVAASTRGAAAAFHGLHKAASVAAGGRVGDFEPHLAVGLIKPLSEAKRLRDEYQKSWQPLRFDVTHVYHITRTSADAPWVVSAAYALGANAGVTPPVPVGETTDSSFVR</sequence>
<dbReference type="Gene3D" id="3.90.1140.10">
    <property type="entry name" value="Cyclic phosphodiesterase"/>
    <property type="match status" value="2"/>
</dbReference>
<proteinExistence type="predicted"/>
<evidence type="ECO:0000313" key="2">
    <source>
        <dbReference type="EMBL" id="CAD9089157.1"/>
    </source>
</evidence>